<keyword evidence="3" id="KW-1185">Reference proteome</keyword>
<protein>
    <submittedName>
        <fullName evidence="2">Uncharacterized protein</fullName>
    </submittedName>
</protein>
<name>A0A9D4PSF1_RHISA</name>
<accession>A0A9D4PSF1</accession>
<sequence length="175" mass="19582">MSVKQEEADTGRGCSPPAVHIPRVMESRRPRGPPEVLLARDDRRRQDSSRWAAYGIIRHQGARGAVDSKKSSMTLTRAFPMVETHRVFRNFREDAVRFNLPACISRGSEQKRMTCEKKASNSVGGAAMPAWPPAEATDIGGRAARQRKTVPFRQPPHFMGRRCCCSRHSIGIIQT</sequence>
<evidence type="ECO:0000313" key="3">
    <source>
        <dbReference type="Proteomes" id="UP000821837"/>
    </source>
</evidence>
<organism evidence="2 3">
    <name type="scientific">Rhipicephalus sanguineus</name>
    <name type="common">Brown dog tick</name>
    <name type="synonym">Ixodes sanguineus</name>
    <dbReference type="NCBI Taxonomy" id="34632"/>
    <lineage>
        <taxon>Eukaryota</taxon>
        <taxon>Metazoa</taxon>
        <taxon>Ecdysozoa</taxon>
        <taxon>Arthropoda</taxon>
        <taxon>Chelicerata</taxon>
        <taxon>Arachnida</taxon>
        <taxon>Acari</taxon>
        <taxon>Parasitiformes</taxon>
        <taxon>Ixodida</taxon>
        <taxon>Ixodoidea</taxon>
        <taxon>Ixodidae</taxon>
        <taxon>Rhipicephalinae</taxon>
        <taxon>Rhipicephalus</taxon>
        <taxon>Rhipicephalus</taxon>
    </lineage>
</organism>
<reference evidence="2" key="2">
    <citation type="submission" date="2021-09" db="EMBL/GenBank/DDBJ databases">
        <authorList>
            <person name="Jia N."/>
            <person name="Wang J."/>
            <person name="Shi W."/>
            <person name="Du L."/>
            <person name="Sun Y."/>
            <person name="Zhan W."/>
            <person name="Jiang J."/>
            <person name="Wang Q."/>
            <person name="Zhang B."/>
            <person name="Ji P."/>
            <person name="Sakyi L.B."/>
            <person name="Cui X."/>
            <person name="Yuan T."/>
            <person name="Jiang B."/>
            <person name="Yang W."/>
            <person name="Lam T.T.-Y."/>
            <person name="Chang Q."/>
            <person name="Ding S."/>
            <person name="Wang X."/>
            <person name="Zhu J."/>
            <person name="Ruan X."/>
            <person name="Zhao L."/>
            <person name="Wei J."/>
            <person name="Que T."/>
            <person name="Du C."/>
            <person name="Cheng J."/>
            <person name="Dai P."/>
            <person name="Han X."/>
            <person name="Huang E."/>
            <person name="Gao Y."/>
            <person name="Liu J."/>
            <person name="Shao H."/>
            <person name="Ye R."/>
            <person name="Li L."/>
            <person name="Wei W."/>
            <person name="Wang X."/>
            <person name="Wang C."/>
            <person name="Huo Q."/>
            <person name="Li W."/>
            <person name="Guo W."/>
            <person name="Chen H."/>
            <person name="Chen S."/>
            <person name="Zhou L."/>
            <person name="Zhou L."/>
            <person name="Ni X."/>
            <person name="Tian J."/>
            <person name="Zhou Y."/>
            <person name="Sheng Y."/>
            <person name="Liu T."/>
            <person name="Pan Y."/>
            <person name="Xia L."/>
            <person name="Li J."/>
            <person name="Zhao F."/>
            <person name="Cao W."/>
        </authorList>
    </citation>
    <scope>NUCLEOTIDE SEQUENCE</scope>
    <source>
        <strain evidence="2">Rsan-2018</strain>
        <tissue evidence="2">Larvae</tissue>
    </source>
</reference>
<evidence type="ECO:0000256" key="1">
    <source>
        <dbReference type="SAM" id="MobiDB-lite"/>
    </source>
</evidence>
<dbReference type="Proteomes" id="UP000821837">
    <property type="component" value="Chromosome 5"/>
</dbReference>
<dbReference type="AlphaFoldDB" id="A0A9D4PSF1"/>
<gene>
    <name evidence="2" type="ORF">HPB52_020311</name>
</gene>
<proteinExistence type="predicted"/>
<comment type="caution">
    <text evidence="2">The sequence shown here is derived from an EMBL/GenBank/DDBJ whole genome shotgun (WGS) entry which is preliminary data.</text>
</comment>
<feature type="compositionally biased region" description="Basic and acidic residues" evidence="1">
    <location>
        <begin position="1"/>
        <end position="10"/>
    </location>
</feature>
<reference evidence="2" key="1">
    <citation type="journal article" date="2020" name="Cell">
        <title>Large-Scale Comparative Analyses of Tick Genomes Elucidate Their Genetic Diversity and Vector Capacities.</title>
        <authorList>
            <consortium name="Tick Genome and Microbiome Consortium (TIGMIC)"/>
            <person name="Jia N."/>
            <person name="Wang J."/>
            <person name="Shi W."/>
            <person name="Du L."/>
            <person name="Sun Y."/>
            <person name="Zhan W."/>
            <person name="Jiang J.F."/>
            <person name="Wang Q."/>
            <person name="Zhang B."/>
            <person name="Ji P."/>
            <person name="Bell-Sakyi L."/>
            <person name="Cui X.M."/>
            <person name="Yuan T.T."/>
            <person name="Jiang B.G."/>
            <person name="Yang W.F."/>
            <person name="Lam T.T."/>
            <person name="Chang Q.C."/>
            <person name="Ding S.J."/>
            <person name="Wang X.J."/>
            <person name="Zhu J.G."/>
            <person name="Ruan X.D."/>
            <person name="Zhao L."/>
            <person name="Wei J.T."/>
            <person name="Ye R.Z."/>
            <person name="Que T.C."/>
            <person name="Du C.H."/>
            <person name="Zhou Y.H."/>
            <person name="Cheng J.X."/>
            <person name="Dai P.F."/>
            <person name="Guo W.B."/>
            <person name="Han X.H."/>
            <person name="Huang E.J."/>
            <person name="Li L.F."/>
            <person name="Wei W."/>
            <person name="Gao Y.C."/>
            <person name="Liu J.Z."/>
            <person name="Shao H.Z."/>
            <person name="Wang X."/>
            <person name="Wang C.C."/>
            <person name="Yang T.C."/>
            <person name="Huo Q.B."/>
            <person name="Li W."/>
            <person name="Chen H.Y."/>
            <person name="Chen S.E."/>
            <person name="Zhou L.G."/>
            <person name="Ni X.B."/>
            <person name="Tian J.H."/>
            <person name="Sheng Y."/>
            <person name="Liu T."/>
            <person name="Pan Y.S."/>
            <person name="Xia L.Y."/>
            <person name="Li J."/>
            <person name="Zhao F."/>
            <person name="Cao W.C."/>
        </authorList>
    </citation>
    <scope>NUCLEOTIDE SEQUENCE</scope>
    <source>
        <strain evidence="2">Rsan-2018</strain>
    </source>
</reference>
<evidence type="ECO:0000313" key="2">
    <source>
        <dbReference type="EMBL" id="KAH7952229.1"/>
    </source>
</evidence>
<feature type="region of interest" description="Disordered" evidence="1">
    <location>
        <begin position="1"/>
        <end position="44"/>
    </location>
</feature>
<dbReference type="EMBL" id="JABSTV010001251">
    <property type="protein sequence ID" value="KAH7952229.1"/>
    <property type="molecule type" value="Genomic_DNA"/>
</dbReference>